<dbReference type="EMBL" id="KQ760116">
    <property type="protein sequence ID" value="OAD61929.1"/>
    <property type="molecule type" value="Genomic_DNA"/>
</dbReference>
<keyword evidence="3" id="KW-1185">Reference proteome</keyword>
<dbReference type="OrthoDB" id="8045763at2759"/>
<evidence type="ECO:0000313" key="3">
    <source>
        <dbReference type="Proteomes" id="UP000250275"/>
    </source>
</evidence>
<protein>
    <recommendedName>
        <fullName evidence="4">Kielin/chordin-like protein</fullName>
    </recommendedName>
</protein>
<dbReference type="AlphaFoldDB" id="A0A310SR14"/>
<feature type="compositionally biased region" description="Polar residues" evidence="1">
    <location>
        <begin position="154"/>
        <end position="168"/>
    </location>
</feature>
<reference evidence="2 3" key="1">
    <citation type="submission" date="2015-07" db="EMBL/GenBank/DDBJ databases">
        <title>The genome of Eufriesea mexicana.</title>
        <authorList>
            <person name="Pan H."/>
            <person name="Kapheim K."/>
        </authorList>
    </citation>
    <scope>NUCLEOTIDE SEQUENCE [LARGE SCALE GENOMIC DNA]</scope>
    <source>
        <strain evidence="2">0111107269</strain>
        <tissue evidence="2">Whole body</tissue>
    </source>
</reference>
<feature type="region of interest" description="Disordered" evidence="1">
    <location>
        <begin position="148"/>
        <end position="190"/>
    </location>
</feature>
<evidence type="ECO:0000256" key="1">
    <source>
        <dbReference type="SAM" id="MobiDB-lite"/>
    </source>
</evidence>
<name>A0A310SR14_9HYME</name>
<evidence type="ECO:0000313" key="2">
    <source>
        <dbReference type="EMBL" id="OAD61929.1"/>
    </source>
</evidence>
<evidence type="ECO:0008006" key="4">
    <source>
        <dbReference type="Google" id="ProtNLM"/>
    </source>
</evidence>
<gene>
    <name evidence="2" type="ORF">WN48_05496</name>
</gene>
<dbReference type="SUPFAM" id="SSF57603">
    <property type="entry name" value="FnI-like domain"/>
    <property type="match status" value="2"/>
</dbReference>
<sequence length="286" mass="30726">MQFASGSLEPEFSAIAVAELPIAVSTYLYACSTGSACLAIYTVEFALLTSIGVKYCSCDFAPLILSLLSVPARTTSQVLLGEADIAVQEDGRNEITTEESFAKKCVVDENSYSHGQTIPSYDPNSHCLCVAGEVYCWWQNYNPSTDPSAGPSFLPSTTIESNYTPSLEESTDAVDSLEASGDPAEEPSVEQQGYAEINATYSTTSQPVPTTCLVMGREYREGEVLPHSTGNCIECNCGSEGRVECSPRDCVALRPEIPVAPDIPDAPDGDFEVFNLARDRGIDESF</sequence>
<accession>A0A310SR14</accession>
<dbReference type="Proteomes" id="UP000250275">
    <property type="component" value="Unassembled WGS sequence"/>
</dbReference>
<proteinExistence type="predicted"/>
<organism evidence="2 3">
    <name type="scientific">Eufriesea mexicana</name>
    <dbReference type="NCBI Taxonomy" id="516756"/>
    <lineage>
        <taxon>Eukaryota</taxon>
        <taxon>Metazoa</taxon>
        <taxon>Ecdysozoa</taxon>
        <taxon>Arthropoda</taxon>
        <taxon>Hexapoda</taxon>
        <taxon>Insecta</taxon>
        <taxon>Pterygota</taxon>
        <taxon>Neoptera</taxon>
        <taxon>Endopterygota</taxon>
        <taxon>Hymenoptera</taxon>
        <taxon>Apocrita</taxon>
        <taxon>Aculeata</taxon>
        <taxon>Apoidea</taxon>
        <taxon>Anthophila</taxon>
        <taxon>Apidae</taxon>
        <taxon>Eufriesea</taxon>
    </lineage>
</organism>